<comment type="caution">
    <text evidence="4">The sequence shown here is derived from an EMBL/GenBank/DDBJ whole genome shotgun (WGS) entry which is preliminary data.</text>
</comment>
<evidence type="ECO:0000313" key="5">
    <source>
        <dbReference type="Proteomes" id="UP000465601"/>
    </source>
</evidence>
<organism evidence="4 5">
    <name type="scientific">Alkaliphilus serpentinus</name>
    <dbReference type="NCBI Taxonomy" id="1482731"/>
    <lineage>
        <taxon>Bacteria</taxon>
        <taxon>Bacillati</taxon>
        <taxon>Bacillota</taxon>
        <taxon>Clostridia</taxon>
        <taxon>Peptostreptococcales</taxon>
        <taxon>Natronincolaceae</taxon>
        <taxon>Alkaliphilus</taxon>
    </lineage>
</organism>
<protein>
    <recommendedName>
        <fullName evidence="6">DUF5666 domain-containing protein</fullName>
    </recommendedName>
</protein>
<feature type="chain" id="PRO_5032439078" description="DUF5666 domain-containing protein" evidence="3">
    <location>
        <begin position="27"/>
        <end position="646"/>
    </location>
</feature>
<evidence type="ECO:0000256" key="1">
    <source>
        <dbReference type="SAM" id="Coils"/>
    </source>
</evidence>
<dbReference type="AlphaFoldDB" id="A0A833HL24"/>
<reference evidence="4 5" key="1">
    <citation type="submission" date="2019-10" db="EMBL/GenBank/DDBJ databases">
        <title>Alkaliphilus serpentinus sp. nov. and Alkaliphilus pronyensis sp. nov., two novel anaerobic alkaliphilic species isolated from the serpentinized-hosted hydrothermal field of the Prony Bay (New Caledonia).</title>
        <authorList>
            <person name="Postec A."/>
        </authorList>
    </citation>
    <scope>NUCLEOTIDE SEQUENCE [LARGE SCALE GENOMIC DNA]</scope>
    <source>
        <strain evidence="4 5">LacT</strain>
    </source>
</reference>
<dbReference type="Proteomes" id="UP000465601">
    <property type="component" value="Unassembled WGS sequence"/>
</dbReference>
<proteinExistence type="predicted"/>
<feature type="compositionally biased region" description="Acidic residues" evidence="2">
    <location>
        <begin position="110"/>
        <end position="131"/>
    </location>
</feature>
<feature type="signal peptide" evidence="3">
    <location>
        <begin position="1"/>
        <end position="26"/>
    </location>
</feature>
<dbReference type="RefSeq" id="WP_151867283.1">
    <property type="nucleotide sequence ID" value="NZ_WBZB01000072.1"/>
</dbReference>
<sequence>MKSKKILSILLAITVFTLIGTSWAFAAPGKGNGRGGMAPGQIKNHILNTDLSEEEAVELIIENGKLLPPGILKEIILGLDLSEDSLEELEEAGILNGLPGGILKEIYAGMDDDDDDDNNDDDDNDDDDNDEIEVKGYITGIDVDDKVIEIDNNEYQLPEEVEIEVDGEEADLEDLKVGMKVELEIEEEEAEIEAESVEGGDVKVEGNITALDFIGVYHIEIDEEEYKIAEEVEVLLDEKAAELEDLEVGMKAEVKIIEEEVVEIYAKSMANEVVEGEITALDLIGIYHIEIDDEEYSLSRNAQVVINGLSKTLEDLEIGITAVAKLHEDMVVKVIVEFDIEEIEGEITGIDVEDQYIAIDEVKYKLAEKVEIRLNNEVAALADLGVGMEINAVELNGEIVEVNAFKEEILEAQGKITAINLQERSITIDGVDYPLATGVIVKISGEAATLEDLIVGMTVEAELADGKILKIYAEIIETNKVEGEITGLDLIGIYHLSIDNQEYHLLREAIVTINEEEAELEDLQLGMTGIIYLVDNDIIKIEATQVDSKIVHGEIKDIDLIGIYHITVGTKAYEISEDLQVTIDGEEATLQELEINMEANILIENEVVIEIDAFTSEIVNEINRFFRRDLKKYNNQADTEVFWFSL</sequence>
<keyword evidence="5" id="KW-1185">Reference proteome</keyword>
<accession>A0A833HL24</accession>
<dbReference type="OrthoDB" id="2611444at2"/>
<evidence type="ECO:0000256" key="2">
    <source>
        <dbReference type="SAM" id="MobiDB-lite"/>
    </source>
</evidence>
<keyword evidence="1" id="KW-0175">Coiled coil</keyword>
<feature type="coiled-coil region" evidence="1">
    <location>
        <begin position="229"/>
        <end position="260"/>
    </location>
</feature>
<evidence type="ECO:0000313" key="4">
    <source>
        <dbReference type="EMBL" id="KAB3524891.1"/>
    </source>
</evidence>
<evidence type="ECO:0008006" key="6">
    <source>
        <dbReference type="Google" id="ProtNLM"/>
    </source>
</evidence>
<keyword evidence="3" id="KW-0732">Signal</keyword>
<feature type="region of interest" description="Disordered" evidence="2">
    <location>
        <begin position="108"/>
        <end position="132"/>
    </location>
</feature>
<name>A0A833HL24_9FIRM</name>
<evidence type="ECO:0000256" key="3">
    <source>
        <dbReference type="SAM" id="SignalP"/>
    </source>
</evidence>
<dbReference type="EMBL" id="WBZB01000072">
    <property type="protein sequence ID" value="KAB3524891.1"/>
    <property type="molecule type" value="Genomic_DNA"/>
</dbReference>
<gene>
    <name evidence="4" type="ORF">F8153_15620</name>
</gene>